<dbReference type="GO" id="GO:0008616">
    <property type="term" value="P:tRNA queuosine(34) biosynthetic process"/>
    <property type="evidence" value="ECO:0007669"/>
    <property type="project" value="TreeGrafter"/>
</dbReference>
<dbReference type="InterPro" id="IPR050076">
    <property type="entry name" value="ArchSynthase1/Queuine_TRR"/>
</dbReference>
<keyword evidence="1" id="KW-0328">Glycosyltransferase</keyword>
<evidence type="ECO:0000256" key="2">
    <source>
        <dbReference type="ARBA" id="ARBA00022679"/>
    </source>
</evidence>
<evidence type="ECO:0000256" key="1">
    <source>
        <dbReference type="ARBA" id="ARBA00022676"/>
    </source>
</evidence>
<evidence type="ECO:0000256" key="3">
    <source>
        <dbReference type="ARBA" id="ARBA00022694"/>
    </source>
</evidence>
<comment type="caution">
    <text evidence="5">The sequence shown here is derived from an EMBL/GenBank/DDBJ whole genome shotgun (WGS) entry which is preliminary data.</text>
</comment>
<dbReference type="InterPro" id="IPR036511">
    <property type="entry name" value="TGT-like_sf"/>
</dbReference>
<dbReference type="InterPro" id="IPR002616">
    <property type="entry name" value="tRNA_ribo_trans-like"/>
</dbReference>
<dbReference type="PANTHER" id="PTHR46499">
    <property type="entry name" value="QUEUINE TRNA-RIBOSYLTRANSFERASE"/>
    <property type="match status" value="1"/>
</dbReference>
<gene>
    <name evidence="5" type="ORF">S06H3_01845</name>
</gene>
<sequence>MIKFKILSKDPDTKARCGILKTSHYEVKTPNFMPVATQGSVKTLSPADLKRIGVEIIVANTYHLMLRPTSELINNMGGLHKFIGWDRAILTDSGGFQVYSLSKLIKINDHGVEFSSHLDGSKHFLSPEIVVEIQKEMGSDIAMILDFFTSYPSQFIDARIAVERTVNWAKRSLDVKSKKKPHLFGIIQGATFKHLRRECAERLVELNFAGYAIGGLMIGEPSMLTNEMVYEVNQVLPEKKIRYLMGCGYPEDILEAVSLGVDLFDCVLPTRNGRTGMAFTSGGKVIIKAGKYSADNAPLDKKCNCYTCRNFSRAYLRHLFNAGEALAGRLVSYHNIHFYTKLMGMIREHIKKGTYKQFMKRISKNFDFR</sequence>
<dbReference type="NCBIfam" id="TIGR00430">
    <property type="entry name" value="Q_tRNA_tgt"/>
    <property type="match status" value="1"/>
</dbReference>
<dbReference type="GO" id="GO:0005829">
    <property type="term" value="C:cytosol"/>
    <property type="evidence" value="ECO:0007669"/>
    <property type="project" value="TreeGrafter"/>
</dbReference>
<dbReference type="GO" id="GO:0008479">
    <property type="term" value="F:tRNA-guanosine(34) queuine transglycosylase activity"/>
    <property type="evidence" value="ECO:0007669"/>
    <property type="project" value="InterPro"/>
</dbReference>
<proteinExistence type="inferred from homology"/>
<dbReference type="HAMAP" id="MF_00168">
    <property type="entry name" value="Q_tRNA_Tgt"/>
    <property type="match status" value="1"/>
</dbReference>
<evidence type="ECO:0000259" key="4">
    <source>
        <dbReference type="Pfam" id="PF01702"/>
    </source>
</evidence>
<evidence type="ECO:0000313" key="5">
    <source>
        <dbReference type="EMBL" id="GAH99107.1"/>
    </source>
</evidence>
<reference evidence="5" key="1">
    <citation type="journal article" date="2014" name="Front. Microbiol.">
        <title>High frequency of phylogenetically diverse reductive dehalogenase-homologous genes in deep subseafloor sedimentary metagenomes.</title>
        <authorList>
            <person name="Kawai M."/>
            <person name="Futagami T."/>
            <person name="Toyoda A."/>
            <person name="Takaki Y."/>
            <person name="Nishi S."/>
            <person name="Hori S."/>
            <person name="Arai W."/>
            <person name="Tsubouchi T."/>
            <person name="Morono Y."/>
            <person name="Uchiyama I."/>
            <person name="Ito T."/>
            <person name="Fujiyama A."/>
            <person name="Inagaki F."/>
            <person name="Takami H."/>
        </authorList>
    </citation>
    <scope>NUCLEOTIDE SEQUENCE</scope>
    <source>
        <strain evidence="5">Expedition CK06-06</strain>
    </source>
</reference>
<accession>X1JY95</accession>
<name>X1JY95_9ZZZZ</name>
<organism evidence="5">
    <name type="scientific">marine sediment metagenome</name>
    <dbReference type="NCBI Taxonomy" id="412755"/>
    <lineage>
        <taxon>unclassified sequences</taxon>
        <taxon>metagenomes</taxon>
        <taxon>ecological metagenomes</taxon>
    </lineage>
</organism>
<dbReference type="NCBIfam" id="TIGR00449">
    <property type="entry name" value="tgt_general"/>
    <property type="match status" value="1"/>
</dbReference>
<dbReference type="EMBL" id="BARV01000493">
    <property type="protein sequence ID" value="GAH99107.1"/>
    <property type="molecule type" value="Genomic_DNA"/>
</dbReference>
<dbReference type="InterPro" id="IPR004803">
    <property type="entry name" value="TGT"/>
</dbReference>
<dbReference type="SUPFAM" id="SSF51713">
    <property type="entry name" value="tRNA-guanine transglycosylase"/>
    <property type="match status" value="1"/>
</dbReference>
<keyword evidence="3" id="KW-0819">tRNA processing</keyword>
<protein>
    <recommendedName>
        <fullName evidence="4">tRNA-guanine(15) transglycosylase-like domain-containing protein</fullName>
    </recommendedName>
</protein>
<dbReference type="PANTHER" id="PTHR46499:SF1">
    <property type="entry name" value="QUEUINE TRNA-RIBOSYLTRANSFERASE"/>
    <property type="match status" value="1"/>
</dbReference>
<dbReference type="Pfam" id="PF01702">
    <property type="entry name" value="TGT"/>
    <property type="match status" value="1"/>
</dbReference>
<feature type="domain" description="tRNA-guanine(15) transglycosylase-like" evidence="4">
    <location>
        <begin position="13"/>
        <end position="365"/>
    </location>
</feature>
<dbReference type="Gene3D" id="3.20.20.105">
    <property type="entry name" value="Queuine tRNA-ribosyltransferase-like"/>
    <property type="match status" value="1"/>
</dbReference>
<keyword evidence="2" id="KW-0808">Transferase</keyword>
<dbReference type="AlphaFoldDB" id="X1JY95"/>